<gene>
    <name evidence="1" type="ORF">GCM10022222_69390</name>
</gene>
<dbReference type="Pfam" id="PF10604">
    <property type="entry name" value="Polyketide_cyc2"/>
    <property type="match status" value="1"/>
</dbReference>
<comment type="caution">
    <text evidence="1">The sequence shown here is derived from an EMBL/GenBank/DDBJ whole genome shotgun (WGS) entry which is preliminary data.</text>
</comment>
<evidence type="ECO:0000313" key="2">
    <source>
        <dbReference type="Proteomes" id="UP001500689"/>
    </source>
</evidence>
<organism evidence="1 2">
    <name type="scientific">Amycolatopsis ultiminotia</name>
    <dbReference type="NCBI Taxonomy" id="543629"/>
    <lineage>
        <taxon>Bacteria</taxon>
        <taxon>Bacillati</taxon>
        <taxon>Actinomycetota</taxon>
        <taxon>Actinomycetes</taxon>
        <taxon>Pseudonocardiales</taxon>
        <taxon>Pseudonocardiaceae</taxon>
        <taxon>Amycolatopsis</taxon>
    </lineage>
</organism>
<dbReference type="Proteomes" id="UP001500689">
    <property type="component" value="Unassembled WGS sequence"/>
</dbReference>
<accession>A0ABP6Y552</accession>
<proteinExistence type="predicted"/>
<sequence length="170" mass="18649">MEWTGARYADCPTAEAGTWIDGSPELVWRFAADVGLMPELSAELQSVRWCDGGTGPGLGRSFVGHSKHESFGEWETTSVIVEYDEPRVFGWAVGDPGWPAAKWRFTLVPEDGGTRLTQCAQLGPGPSGLSYAIERMPDKEQKIVFVRLREFEKAMAATVGAIKERAEAAR</sequence>
<dbReference type="CDD" id="cd07812">
    <property type="entry name" value="SRPBCC"/>
    <property type="match status" value="1"/>
</dbReference>
<dbReference type="Gene3D" id="3.30.530.20">
    <property type="match status" value="1"/>
</dbReference>
<name>A0ABP6Y552_9PSEU</name>
<dbReference type="SUPFAM" id="SSF55961">
    <property type="entry name" value="Bet v1-like"/>
    <property type="match status" value="1"/>
</dbReference>
<dbReference type="InterPro" id="IPR019587">
    <property type="entry name" value="Polyketide_cyclase/dehydratase"/>
</dbReference>
<dbReference type="InterPro" id="IPR023393">
    <property type="entry name" value="START-like_dom_sf"/>
</dbReference>
<protein>
    <submittedName>
        <fullName evidence="1">SRPBCC family protein</fullName>
    </submittedName>
</protein>
<reference evidence="2" key="1">
    <citation type="journal article" date="2019" name="Int. J. Syst. Evol. Microbiol.">
        <title>The Global Catalogue of Microorganisms (GCM) 10K type strain sequencing project: providing services to taxonomists for standard genome sequencing and annotation.</title>
        <authorList>
            <consortium name="The Broad Institute Genomics Platform"/>
            <consortium name="The Broad Institute Genome Sequencing Center for Infectious Disease"/>
            <person name="Wu L."/>
            <person name="Ma J."/>
        </authorList>
    </citation>
    <scope>NUCLEOTIDE SEQUENCE [LARGE SCALE GENOMIC DNA]</scope>
    <source>
        <strain evidence="2">JCM 16898</strain>
    </source>
</reference>
<dbReference type="RefSeq" id="WP_344867374.1">
    <property type="nucleotide sequence ID" value="NZ_BAAAZN010000019.1"/>
</dbReference>
<evidence type="ECO:0000313" key="1">
    <source>
        <dbReference type="EMBL" id="GAA3574963.1"/>
    </source>
</evidence>
<keyword evidence="2" id="KW-1185">Reference proteome</keyword>
<dbReference type="EMBL" id="BAAAZN010000019">
    <property type="protein sequence ID" value="GAA3574963.1"/>
    <property type="molecule type" value="Genomic_DNA"/>
</dbReference>